<reference evidence="2 3" key="1">
    <citation type="submission" date="2020-06" db="EMBL/GenBank/DDBJ databases">
        <title>WGS assembly of Ceratodon purpureus strain R40.</title>
        <authorList>
            <person name="Carey S.B."/>
            <person name="Jenkins J."/>
            <person name="Shu S."/>
            <person name="Lovell J.T."/>
            <person name="Sreedasyam A."/>
            <person name="Maumus F."/>
            <person name="Tiley G.P."/>
            <person name="Fernandez-Pozo N."/>
            <person name="Barry K."/>
            <person name="Chen C."/>
            <person name="Wang M."/>
            <person name="Lipzen A."/>
            <person name="Daum C."/>
            <person name="Saski C.A."/>
            <person name="Payton A.C."/>
            <person name="Mcbreen J.C."/>
            <person name="Conrad R.E."/>
            <person name="Kollar L.M."/>
            <person name="Olsson S."/>
            <person name="Huttunen S."/>
            <person name="Landis J.B."/>
            <person name="Wickett N.J."/>
            <person name="Johnson M.G."/>
            <person name="Rensing S.A."/>
            <person name="Grimwood J."/>
            <person name="Schmutz J."/>
            <person name="Mcdaniel S.F."/>
        </authorList>
    </citation>
    <scope>NUCLEOTIDE SEQUENCE [LARGE SCALE GENOMIC DNA]</scope>
    <source>
        <strain evidence="2 3">R40</strain>
    </source>
</reference>
<feature type="signal peptide" evidence="1">
    <location>
        <begin position="1"/>
        <end position="40"/>
    </location>
</feature>
<comment type="caution">
    <text evidence="2">The sequence shown here is derived from an EMBL/GenBank/DDBJ whole genome shotgun (WGS) entry which is preliminary data.</text>
</comment>
<keyword evidence="3" id="KW-1185">Reference proteome</keyword>
<evidence type="ECO:0000313" key="2">
    <source>
        <dbReference type="EMBL" id="KAG0557632.1"/>
    </source>
</evidence>
<dbReference type="InterPro" id="IPR007541">
    <property type="entry name" value="Uncharacterised_BSP"/>
</dbReference>
<dbReference type="AlphaFoldDB" id="A0A8T0GKN2"/>
<dbReference type="Pfam" id="PF04450">
    <property type="entry name" value="BSP"/>
    <property type="match status" value="1"/>
</dbReference>
<feature type="chain" id="PRO_5035910179" evidence="1">
    <location>
        <begin position="41"/>
        <end position="246"/>
    </location>
</feature>
<proteinExistence type="predicted"/>
<gene>
    <name evidence="2" type="ORF">KC19_11G144900</name>
</gene>
<dbReference type="PANTHER" id="PTHR33321">
    <property type="match status" value="1"/>
</dbReference>
<accession>A0A8T0GKN2</accession>
<dbReference type="Proteomes" id="UP000822688">
    <property type="component" value="Chromosome 11"/>
</dbReference>
<protein>
    <submittedName>
        <fullName evidence="2">Uncharacterized protein</fullName>
    </submittedName>
</protein>
<sequence>MARMRAGSPKFEDAMSSSSRVSVCVLLLTVLLATVHPTSAAVYKVTNAVPNTPGGKRFDQVLGASNMRKVLQDAANFCRGKAFSLSTPKQIATVTLIVESFSGVAFTAGDTIHLSAEYVAGYNPGDSAALRREITGVLYHESAHVWQNGDKGSGQFFGGVIEGIADWVRLRSGFAAAHWTRQRGGNWWDGYETTAFFLDWIQIIKKKNFVNLLNQKMGQAQWSNDFFRQIVGVSVDQLWVQYQNSI</sequence>
<dbReference type="EMBL" id="CM026432">
    <property type="protein sequence ID" value="KAG0557632.1"/>
    <property type="molecule type" value="Genomic_DNA"/>
</dbReference>
<keyword evidence="1" id="KW-0732">Signal</keyword>
<evidence type="ECO:0000313" key="3">
    <source>
        <dbReference type="Proteomes" id="UP000822688"/>
    </source>
</evidence>
<organism evidence="2 3">
    <name type="scientific">Ceratodon purpureus</name>
    <name type="common">Fire moss</name>
    <name type="synonym">Dicranum purpureum</name>
    <dbReference type="NCBI Taxonomy" id="3225"/>
    <lineage>
        <taxon>Eukaryota</taxon>
        <taxon>Viridiplantae</taxon>
        <taxon>Streptophyta</taxon>
        <taxon>Embryophyta</taxon>
        <taxon>Bryophyta</taxon>
        <taxon>Bryophytina</taxon>
        <taxon>Bryopsida</taxon>
        <taxon>Dicranidae</taxon>
        <taxon>Pseudoditrichales</taxon>
        <taxon>Ditrichaceae</taxon>
        <taxon>Ceratodon</taxon>
    </lineage>
</organism>
<name>A0A8T0GKN2_CERPU</name>
<evidence type="ECO:0000256" key="1">
    <source>
        <dbReference type="SAM" id="SignalP"/>
    </source>
</evidence>
<dbReference type="PANTHER" id="PTHR33321:SF12">
    <property type="entry name" value="PLANT BASIC SECRETORY PROTEIN (BSP) FAMILY PROTEIN"/>
    <property type="match status" value="1"/>
</dbReference>